<feature type="compositionally biased region" description="Basic residues" evidence="1">
    <location>
        <begin position="625"/>
        <end position="643"/>
    </location>
</feature>
<feature type="compositionally biased region" description="Polar residues" evidence="1">
    <location>
        <begin position="1623"/>
        <end position="1655"/>
    </location>
</feature>
<feature type="domain" description="DUF569" evidence="2">
    <location>
        <begin position="184"/>
        <end position="326"/>
    </location>
</feature>
<dbReference type="Gene3D" id="2.80.10.50">
    <property type="match status" value="4"/>
</dbReference>
<feature type="compositionally biased region" description="Low complexity" evidence="1">
    <location>
        <begin position="458"/>
        <end position="479"/>
    </location>
</feature>
<evidence type="ECO:0000313" key="4">
    <source>
        <dbReference type="EMBL" id="KAH0918114.1"/>
    </source>
</evidence>
<evidence type="ECO:0000259" key="3">
    <source>
        <dbReference type="Pfam" id="PF22932"/>
    </source>
</evidence>
<feature type="region of interest" description="Disordered" evidence="1">
    <location>
        <begin position="1373"/>
        <end position="1392"/>
    </location>
</feature>
<dbReference type="Pfam" id="PF22932">
    <property type="entry name" value="Ubiq_DUF_assoc"/>
    <property type="match status" value="2"/>
</dbReference>
<dbReference type="CDD" id="cd23340">
    <property type="entry name" value="beta-trefoil_FSCN_ACP-like"/>
    <property type="match status" value="4"/>
</dbReference>
<feature type="compositionally biased region" description="Polar residues" evidence="1">
    <location>
        <begin position="1606"/>
        <end position="1615"/>
    </location>
</feature>
<feature type="compositionally biased region" description="Basic and acidic residues" evidence="1">
    <location>
        <begin position="650"/>
        <end position="665"/>
    </location>
</feature>
<feature type="region of interest" description="Disordered" evidence="1">
    <location>
        <begin position="1789"/>
        <end position="1871"/>
    </location>
</feature>
<dbReference type="EMBL" id="JAGKQM010000007">
    <property type="protein sequence ID" value="KAH0918114.1"/>
    <property type="molecule type" value="Genomic_DNA"/>
</dbReference>
<feature type="compositionally biased region" description="Basic residues" evidence="1">
    <location>
        <begin position="509"/>
        <end position="519"/>
    </location>
</feature>
<feature type="domain" description="DUF569" evidence="3">
    <location>
        <begin position="783"/>
        <end position="857"/>
    </location>
</feature>
<feature type="compositionally biased region" description="Polar residues" evidence="1">
    <location>
        <begin position="1713"/>
        <end position="1733"/>
    </location>
</feature>
<feature type="non-terminal residue" evidence="4">
    <location>
        <position position="1"/>
    </location>
</feature>
<dbReference type="PANTHER" id="PTHR31205">
    <property type="entry name" value="ACTIN CROSS-LINKING PROTEIN (DUF569)"/>
    <property type="match status" value="1"/>
</dbReference>
<reference evidence="4 5" key="1">
    <citation type="submission" date="2021-05" db="EMBL/GenBank/DDBJ databases">
        <title>Genome Assembly of Synthetic Allotetraploid Brassica napus Reveals Homoeologous Exchanges between Subgenomes.</title>
        <authorList>
            <person name="Davis J.T."/>
        </authorList>
    </citation>
    <scope>NUCLEOTIDE SEQUENCE [LARGE SCALE GENOMIC DNA]</scope>
    <source>
        <strain evidence="5">cv. Da-Ae</strain>
        <tissue evidence="4">Seedling</tissue>
    </source>
</reference>
<sequence>LPLPPQGQISPSITKPRKKKLSFLWSLIQTSKEMELFTNGNTVKLRSHLDKFLVAESDQKHIRQSRKGGYTRLSVWTVETVVGKPNLIRLKSCHGTYLTASSKPLLLGMAGDKVTQTQSSNNPMDMQTHWEPEGNGVSVKLKSWCGKWMRANGGSPPWRNSSMTMFKQKEKTWSFNENETVSAMDIFQKAKAIRIRSSHNKFLAAADDEETVFQKKKGSTKNAQWTVEPVRDSDHVIRLKSCYGKYLTALNERFLLGAKGKRVIQLMPIQLDSSVEWEPVREGSKILLRTRNGKYLRANSNSGPPPLRKSVTHNKRHSATQESISWEVDIVEILKNPLFTEEEMEFTPPPHRKPSKSPLSVSHSMTPPFLSDMHDTYPDESPSKSDGMESSPSSKKIPRHRKQSSNPFAHSDSDSDESPSNLDERTISYHFNHPLKVEMKSTPSSKKTLHPPLHRKPSSSPHLNTSSSFSDISNSNFDESPSKLDEQTIGYHIKQPLKAEMKSTPSSKKTMHVSPHRKPLNSPPPSSLFNKSESDSDESQSKSDEQTTNYHINHPFKKEMKSTPSSKKMMHQLPRWKQSNSPHSKTPTFHLDISNSNSDESQDEIGYCNNHPFKTEKKSISSSKKTTHLSPHRKPTSNSHHLKTSSYIFDRSDSDSDEFPSKLDEQTVDNHGNHHFKAERKLTLSSKKTLHPPPHKKPLNPYLKSPSFLLDISDSDCDESQSKLDGQTIRNHNKKPPMLSKKNLHPPPHRNFSLPVSYTSTRYSLSDISDTDYVESPLQPDGRTIYYRIADERHVEDKSTGGYIFSFKGTTVVELTQMLREETCLEDVVVCTRSPLNGKLLPLRLQLPPNNETLHVILPENQEQDYVYGMLAFPLLELGHLAEPEKAARKGNEINKTTFGLINAKIHERMVSFMGLLLFLKAMWYQEWLFDITTIWALIKVGNISRSAFLVYVSLLKLTKTQLFVSISFRFFKPRKEMELFSKGNAVKLLSHHNMFLLADEDQKTIRQSRQRCSRLAIWTVETVIGKPKLIRLRSCHGTYLTASSKPFLLGTTGERVTQTQSFNNPMDCQTHWEPGGYGASVKLKSWCGKWMRANGGAPPWRKSVTHDEPPMSKTKNWLLWYVITVDGFDLENVSDGFKSSLSSPLSPHLPGLGFWSAPGSPVCGRPKKSLGRFASLGLRSTSPRWSPKLNMKQKEKTCSFDETETVSAVEFFRKAKAVRMCSSHNKYLTADENEETVSQGKNGSTENAQWTVELVSHSYHVIRLKSCYGKYLTASNERFLLGVTGKKVMQLKPSRLDSSVEWEPVREGSKILLKSTYGNYLRANDGPPPRRKSVTHDNPRSATLESISWEVDVVEILINPQLMEEMEFTPSPRKLVTPAPHRKPSNFRLSVSHSMTPSSFSYISNSESDESPSKVDGRVIDYHINPSSKAEIKYTPSSKKTLPSPPHRKPSWNPFSLSDKSDSDCDEYLTKSNELTNNHHINHPLNAKMKSNTLHLSHHRKLSNALHSKTLSSLLDLSESDSESPSKSNGQTLLIYDDINLPSKTEMKFTPSPKKMLHPTPYKKPLKSTHSKSSSSVSDKSDSDCDESPSKSDGRAINYHINPPFKSTLSSKKTLYQPPNRKLSNSSHSKTPSSLSDISDSNFDESSSKPNEQTIDYHINKPSKAEMKSTSSSQKMSPHRRPSNFSHSKTPSFIFDRSESDSDESPSKWDEQTSVYHINPSFKTENKSTPSSKKMLHSPSHSKPSNSLHSKTPSSPSDISDSTSDESPSQSDEKGYHINHSFKFEMIKSTSSSKKPSNSHHSKTSSFFDRSDSDYDESPSNSTLPWKKTLHPPPHKKPSNSPHSKTPSSHSDKSDSESDESPSKLDVQTVDYHINPPFKVAMKSSMSSKKILHGNSVESPPLKPNGRTIYYSIADERHMENKSTAGYFFTFRGNSVAELTQTLREETCLEDVVVCTRNPLSGKLSPLRLQLPPNNGILHLVLLPSSGSLYERRENRF</sequence>
<dbReference type="InterPro" id="IPR007679">
    <property type="entry name" value="DUF569"/>
</dbReference>
<feature type="region of interest" description="Disordered" evidence="1">
    <location>
        <begin position="295"/>
        <end position="320"/>
    </location>
</feature>
<feature type="region of interest" description="Disordered" evidence="1">
    <location>
        <begin position="343"/>
        <end position="680"/>
    </location>
</feature>
<feature type="compositionally biased region" description="Polar residues" evidence="1">
    <location>
        <begin position="1740"/>
        <end position="1750"/>
    </location>
</feature>
<name>A0ABQ8CM23_BRANA</name>
<feature type="domain" description="DUF569" evidence="2">
    <location>
        <begin position="978"/>
        <end position="1121"/>
    </location>
</feature>
<feature type="domain" description="DUF569" evidence="2">
    <location>
        <begin position="34"/>
        <end position="163"/>
    </location>
</feature>
<gene>
    <name evidence="4" type="ORF">HID58_025774</name>
</gene>
<evidence type="ECO:0008006" key="6">
    <source>
        <dbReference type="Google" id="ProtNLM"/>
    </source>
</evidence>
<feature type="region of interest" description="Disordered" evidence="1">
    <location>
        <begin position="716"/>
        <end position="752"/>
    </location>
</feature>
<feature type="compositionally biased region" description="Basic and acidic residues" evidence="1">
    <location>
        <begin position="1580"/>
        <end position="1595"/>
    </location>
</feature>
<feature type="region of interest" description="Disordered" evidence="1">
    <location>
        <begin position="1433"/>
        <end position="1460"/>
    </location>
</feature>
<feature type="region of interest" description="Disordered" evidence="1">
    <location>
        <begin position="1546"/>
        <end position="1776"/>
    </location>
</feature>
<feature type="compositionally biased region" description="Basic and acidic residues" evidence="1">
    <location>
        <begin position="372"/>
        <end position="387"/>
    </location>
</feature>
<evidence type="ECO:0000313" key="5">
    <source>
        <dbReference type="Proteomes" id="UP000824890"/>
    </source>
</evidence>
<accession>A0ABQ8CM23</accession>
<feature type="compositionally biased region" description="Low complexity" evidence="1">
    <location>
        <begin position="1840"/>
        <end position="1850"/>
    </location>
</feature>
<keyword evidence="5" id="KW-1185">Reference proteome</keyword>
<proteinExistence type="predicted"/>
<feature type="compositionally biased region" description="Basic and acidic residues" evidence="1">
    <location>
        <begin position="1697"/>
        <end position="1712"/>
    </location>
</feature>
<dbReference type="SUPFAM" id="SSF50405">
    <property type="entry name" value="Actin-crosslinking proteins"/>
    <property type="match status" value="4"/>
</dbReference>
<feature type="compositionally biased region" description="Basic residues" evidence="1">
    <location>
        <begin position="1829"/>
        <end position="1839"/>
    </location>
</feature>
<dbReference type="PANTHER" id="PTHR31205:SF60">
    <property type="entry name" value="DUF569 DOMAIN-CONTAINING PROTEIN"/>
    <property type="match status" value="1"/>
</dbReference>
<dbReference type="InterPro" id="IPR054726">
    <property type="entry name" value="Ubiq_DUF569-assoc"/>
</dbReference>
<feature type="domain" description="DUF569" evidence="3">
    <location>
        <begin position="1907"/>
        <end position="1984"/>
    </location>
</feature>
<comment type="caution">
    <text evidence="4">The sequence shown here is derived from an EMBL/GenBank/DDBJ whole genome shotgun (WGS) entry which is preliminary data.</text>
</comment>
<dbReference type="InterPro" id="IPR008999">
    <property type="entry name" value="Actin-crosslinking"/>
</dbReference>
<dbReference type="Proteomes" id="UP000824890">
    <property type="component" value="Unassembled WGS sequence"/>
</dbReference>
<dbReference type="Pfam" id="PF04601">
    <property type="entry name" value="DUF569"/>
    <property type="match status" value="4"/>
</dbReference>
<feature type="compositionally biased region" description="Polar residues" evidence="1">
    <location>
        <begin position="577"/>
        <end position="599"/>
    </location>
</feature>
<evidence type="ECO:0000259" key="2">
    <source>
        <dbReference type="Pfam" id="PF04601"/>
    </source>
</evidence>
<feature type="compositionally biased region" description="Basic residues" evidence="1">
    <location>
        <begin position="447"/>
        <end position="457"/>
    </location>
</feature>
<protein>
    <recommendedName>
        <fullName evidence="6">DUF569 domain-containing protein</fullName>
    </recommendedName>
</protein>
<evidence type="ECO:0000256" key="1">
    <source>
        <dbReference type="SAM" id="MobiDB-lite"/>
    </source>
</evidence>
<feature type="compositionally biased region" description="Low complexity" evidence="1">
    <location>
        <begin position="1751"/>
        <end position="1771"/>
    </location>
</feature>
<feature type="domain" description="DUF569" evidence="2">
    <location>
        <begin position="1211"/>
        <end position="1350"/>
    </location>
</feature>
<organism evidence="4 5">
    <name type="scientific">Brassica napus</name>
    <name type="common">Rape</name>
    <dbReference type="NCBI Taxonomy" id="3708"/>
    <lineage>
        <taxon>Eukaryota</taxon>
        <taxon>Viridiplantae</taxon>
        <taxon>Streptophyta</taxon>
        <taxon>Embryophyta</taxon>
        <taxon>Tracheophyta</taxon>
        <taxon>Spermatophyta</taxon>
        <taxon>Magnoliopsida</taxon>
        <taxon>eudicotyledons</taxon>
        <taxon>Gunneridae</taxon>
        <taxon>Pentapetalae</taxon>
        <taxon>rosids</taxon>
        <taxon>malvids</taxon>
        <taxon>Brassicales</taxon>
        <taxon>Brassicaceae</taxon>
        <taxon>Brassiceae</taxon>
        <taxon>Brassica</taxon>
    </lineage>
</organism>